<feature type="region of interest" description="Disordered" evidence="1">
    <location>
        <begin position="126"/>
        <end position="149"/>
    </location>
</feature>
<feature type="compositionally biased region" description="Basic and acidic residues" evidence="1">
    <location>
        <begin position="45"/>
        <end position="56"/>
    </location>
</feature>
<evidence type="ECO:0000313" key="3">
    <source>
        <dbReference type="Proteomes" id="UP000221165"/>
    </source>
</evidence>
<feature type="compositionally biased region" description="Basic residues" evidence="1">
    <location>
        <begin position="1"/>
        <end position="14"/>
    </location>
</feature>
<name>A0A2C6KEB4_9APIC</name>
<keyword evidence="3" id="KW-1185">Reference proteome</keyword>
<feature type="region of interest" description="Disordered" evidence="1">
    <location>
        <begin position="45"/>
        <end position="85"/>
    </location>
</feature>
<feature type="non-terminal residue" evidence="2">
    <location>
        <position position="295"/>
    </location>
</feature>
<dbReference type="EMBL" id="MIGC01003858">
    <property type="protein sequence ID" value="PHJ18830.1"/>
    <property type="molecule type" value="Genomic_DNA"/>
</dbReference>
<dbReference type="VEuPathDB" id="ToxoDB:CSUI_007346"/>
<dbReference type="Proteomes" id="UP000221165">
    <property type="component" value="Unassembled WGS sequence"/>
</dbReference>
<evidence type="ECO:0000256" key="1">
    <source>
        <dbReference type="SAM" id="MobiDB-lite"/>
    </source>
</evidence>
<feature type="region of interest" description="Disordered" evidence="1">
    <location>
        <begin position="1"/>
        <end position="23"/>
    </location>
</feature>
<reference evidence="2 3" key="1">
    <citation type="journal article" date="2017" name="Int. J. Parasitol.">
        <title>The genome of the protozoan parasite Cystoisospora suis and a reverse vaccinology approach to identify vaccine candidates.</title>
        <authorList>
            <person name="Palmieri N."/>
            <person name="Shrestha A."/>
            <person name="Ruttkowski B."/>
            <person name="Beck T."/>
            <person name="Vogl C."/>
            <person name="Tomley F."/>
            <person name="Blake D.P."/>
            <person name="Joachim A."/>
        </authorList>
    </citation>
    <scope>NUCLEOTIDE SEQUENCE [LARGE SCALE GENOMIC DNA]</scope>
    <source>
        <strain evidence="2 3">Wien I</strain>
    </source>
</reference>
<sequence length="295" mass="33424">MGGGGKHRKGHSHRGSSSLGTSGFGRALLQQRLLAHEEQKRHLASLLHKDSQEERNSLSQIGFLEDGEGELEAPVGHPRHQGNEDGRKTLHEKVFSSCSPSSSSFHRAVGLSSSLSKHHLLEFLQSRSSSSSFPSQGGGRGSIRRKDLKSLTEQNELDHYLTTVLASQEKYFQTRGEAKLSPQEDSACIPILVKKSHGLREGEQDSSSSSLSYQTRLVLDGDERLYLQGKTEEKEKEEIPIPRRPFQFPVSWFFFNEKKRGEDEEEEEGEGEKKKTERGEEEIMKRRRKREEERL</sequence>
<gene>
    <name evidence="2" type="ORF">CSUI_007346</name>
</gene>
<dbReference type="RefSeq" id="XP_067920535.1">
    <property type="nucleotide sequence ID" value="XM_068067492.1"/>
</dbReference>
<dbReference type="GeneID" id="94430703"/>
<accession>A0A2C6KEB4</accession>
<protein>
    <submittedName>
        <fullName evidence="2">Gtp-binding family protein</fullName>
    </submittedName>
</protein>
<feature type="compositionally biased region" description="Basic and acidic residues" evidence="1">
    <location>
        <begin position="271"/>
        <end position="295"/>
    </location>
</feature>
<organism evidence="2 3">
    <name type="scientific">Cystoisospora suis</name>
    <dbReference type="NCBI Taxonomy" id="483139"/>
    <lineage>
        <taxon>Eukaryota</taxon>
        <taxon>Sar</taxon>
        <taxon>Alveolata</taxon>
        <taxon>Apicomplexa</taxon>
        <taxon>Conoidasida</taxon>
        <taxon>Coccidia</taxon>
        <taxon>Eucoccidiorida</taxon>
        <taxon>Eimeriorina</taxon>
        <taxon>Sarcocystidae</taxon>
        <taxon>Cystoisospora</taxon>
    </lineage>
</organism>
<comment type="caution">
    <text evidence="2">The sequence shown here is derived from an EMBL/GenBank/DDBJ whole genome shotgun (WGS) entry which is preliminary data.</text>
</comment>
<dbReference type="AlphaFoldDB" id="A0A2C6KEB4"/>
<feature type="compositionally biased region" description="Low complexity" evidence="1">
    <location>
        <begin position="126"/>
        <end position="135"/>
    </location>
</feature>
<evidence type="ECO:0000313" key="2">
    <source>
        <dbReference type="EMBL" id="PHJ18830.1"/>
    </source>
</evidence>
<proteinExistence type="predicted"/>
<feature type="region of interest" description="Disordered" evidence="1">
    <location>
        <begin position="260"/>
        <end position="295"/>
    </location>
</feature>